<proteinExistence type="predicted"/>
<evidence type="ECO:0000313" key="1">
    <source>
        <dbReference type="EMBL" id="MPC49127.1"/>
    </source>
</evidence>
<dbReference type="Proteomes" id="UP000324222">
    <property type="component" value="Unassembled WGS sequence"/>
</dbReference>
<accession>A0A5B7FUP5</accession>
<gene>
    <name evidence="1" type="ORF">E2C01_042922</name>
</gene>
<sequence>MEWFAVSGQVVSPSLRGTPPLQPVVFRARPRHVLYSHLKGRSTGFSVLVTVSLVETPTKLSPTVQHGRGSSRLHTPTHLTISCHISLIMAGALRSRE</sequence>
<reference evidence="1 2" key="1">
    <citation type="submission" date="2019-05" db="EMBL/GenBank/DDBJ databases">
        <title>Another draft genome of Portunus trituberculatus and its Hox gene families provides insights of decapod evolution.</title>
        <authorList>
            <person name="Jeong J.-H."/>
            <person name="Song I."/>
            <person name="Kim S."/>
            <person name="Choi T."/>
            <person name="Kim D."/>
            <person name="Ryu S."/>
            <person name="Kim W."/>
        </authorList>
    </citation>
    <scope>NUCLEOTIDE SEQUENCE [LARGE SCALE GENOMIC DNA]</scope>
    <source>
        <tissue evidence="1">Muscle</tissue>
    </source>
</reference>
<evidence type="ECO:0000313" key="2">
    <source>
        <dbReference type="Proteomes" id="UP000324222"/>
    </source>
</evidence>
<dbReference type="EMBL" id="VSRR010008687">
    <property type="protein sequence ID" value="MPC49127.1"/>
    <property type="molecule type" value="Genomic_DNA"/>
</dbReference>
<keyword evidence="2" id="KW-1185">Reference proteome</keyword>
<dbReference type="AlphaFoldDB" id="A0A5B7FUP5"/>
<organism evidence="1 2">
    <name type="scientific">Portunus trituberculatus</name>
    <name type="common">Swimming crab</name>
    <name type="synonym">Neptunus trituberculatus</name>
    <dbReference type="NCBI Taxonomy" id="210409"/>
    <lineage>
        <taxon>Eukaryota</taxon>
        <taxon>Metazoa</taxon>
        <taxon>Ecdysozoa</taxon>
        <taxon>Arthropoda</taxon>
        <taxon>Crustacea</taxon>
        <taxon>Multicrustacea</taxon>
        <taxon>Malacostraca</taxon>
        <taxon>Eumalacostraca</taxon>
        <taxon>Eucarida</taxon>
        <taxon>Decapoda</taxon>
        <taxon>Pleocyemata</taxon>
        <taxon>Brachyura</taxon>
        <taxon>Eubrachyura</taxon>
        <taxon>Portunoidea</taxon>
        <taxon>Portunidae</taxon>
        <taxon>Portuninae</taxon>
        <taxon>Portunus</taxon>
    </lineage>
</organism>
<name>A0A5B7FUP5_PORTR</name>
<comment type="caution">
    <text evidence="1">The sequence shown here is derived from an EMBL/GenBank/DDBJ whole genome shotgun (WGS) entry which is preliminary data.</text>
</comment>
<protein>
    <submittedName>
        <fullName evidence="1">Uncharacterized protein</fullName>
    </submittedName>
</protein>